<name>A0A3B0CG98_9BACL</name>
<feature type="domain" description="Xylose isomerase-like TIM barrel" evidence="1">
    <location>
        <begin position="52"/>
        <end position="252"/>
    </location>
</feature>
<protein>
    <recommendedName>
        <fullName evidence="1">Xylose isomerase-like TIM barrel domain-containing protein</fullName>
    </recommendedName>
</protein>
<keyword evidence="3" id="KW-1185">Reference proteome</keyword>
<dbReference type="RefSeq" id="WP_120748072.1">
    <property type="nucleotide sequence ID" value="NZ_RBAH01000010.1"/>
</dbReference>
<gene>
    <name evidence="2" type="ORF">D7M11_15090</name>
</gene>
<dbReference type="AlphaFoldDB" id="A0A3B0CG98"/>
<proteinExistence type="predicted"/>
<dbReference type="EMBL" id="RBAH01000010">
    <property type="protein sequence ID" value="RKN83908.1"/>
    <property type="molecule type" value="Genomic_DNA"/>
</dbReference>
<dbReference type="SUPFAM" id="SSF51658">
    <property type="entry name" value="Xylose isomerase-like"/>
    <property type="match status" value="1"/>
</dbReference>
<organism evidence="2 3">
    <name type="scientific">Paenibacillus ginsengarvi</name>
    <dbReference type="NCBI Taxonomy" id="400777"/>
    <lineage>
        <taxon>Bacteria</taxon>
        <taxon>Bacillati</taxon>
        <taxon>Bacillota</taxon>
        <taxon>Bacilli</taxon>
        <taxon>Bacillales</taxon>
        <taxon>Paenibacillaceae</taxon>
        <taxon>Paenibacillus</taxon>
    </lineage>
</organism>
<dbReference type="Gene3D" id="3.20.20.150">
    <property type="entry name" value="Divalent-metal-dependent TIM barrel enzymes"/>
    <property type="match status" value="1"/>
</dbReference>
<dbReference type="OrthoDB" id="104997at2"/>
<sequence length="284" mass="31745">MKPFFSLFPKMLGRLTMEGLADTMQQIGLDGVDLVVRDGYWVTPGGFTREAPAFVRGMQSRGIRVELATTSYTPEALAKDATPLAVMSEIGIKSFRTGYFAYRESVPLREQLEQASGELEQLAELCAKYRMKAIYQVHHGYSQLIQHSFAALAVAQGLPPEHIGFMLDPGNQFHEGREHTGKAIELLGDYFAAIGVKDVMPSRDPNRSHMPDKGWSAAWTPCDEGMLNWRDIGAAVSKLDRPVIINMQPFYHPQNQEQHIAALSKEFAYIRQAFGEAVSEHERA</sequence>
<dbReference type="PANTHER" id="PTHR12110:SF21">
    <property type="entry name" value="XYLOSE ISOMERASE-LIKE TIM BARREL DOMAIN-CONTAINING PROTEIN"/>
    <property type="match status" value="1"/>
</dbReference>
<dbReference type="InterPro" id="IPR036237">
    <property type="entry name" value="Xyl_isomerase-like_sf"/>
</dbReference>
<comment type="caution">
    <text evidence="2">The sequence shown here is derived from an EMBL/GenBank/DDBJ whole genome shotgun (WGS) entry which is preliminary data.</text>
</comment>
<dbReference type="Proteomes" id="UP000282311">
    <property type="component" value="Unassembled WGS sequence"/>
</dbReference>
<dbReference type="InterPro" id="IPR013022">
    <property type="entry name" value="Xyl_isomerase-like_TIM-brl"/>
</dbReference>
<dbReference type="PANTHER" id="PTHR12110">
    <property type="entry name" value="HYDROXYPYRUVATE ISOMERASE"/>
    <property type="match status" value="1"/>
</dbReference>
<evidence type="ECO:0000259" key="1">
    <source>
        <dbReference type="Pfam" id="PF01261"/>
    </source>
</evidence>
<evidence type="ECO:0000313" key="3">
    <source>
        <dbReference type="Proteomes" id="UP000282311"/>
    </source>
</evidence>
<accession>A0A3B0CG98</accession>
<evidence type="ECO:0000313" key="2">
    <source>
        <dbReference type="EMBL" id="RKN83908.1"/>
    </source>
</evidence>
<dbReference type="InterPro" id="IPR050312">
    <property type="entry name" value="IolE/XylAMocC-like"/>
</dbReference>
<reference evidence="2 3" key="1">
    <citation type="journal article" date="2007" name="Int. J. Syst. Evol. Microbiol.">
        <title>Paenibacillus ginsengarvi sp. nov., isolated from soil from ginseng cultivation.</title>
        <authorList>
            <person name="Yoon M.H."/>
            <person name="Ten L.N."/>
            <person name="Im W.T."/>
        </authorList>
    </citation>
    <scope>NUCLEOTIDE SEQUENCE [LARGE SCALE GENOMIC DNA]</scope>
    <source>
        <strain evidence="2 3">KCTC 13059</strain>
    </source>
</reference>
<dbReference type="Pfam" id="PF01261">
    <property type="entry name" value="AP_endonuc_2"/>
    <property type="match status" value="1"/>
</dbReference>